<dbReference type="Pfam" id="PF04539">
    <property type="entry name" value="Sigma70_r3"/>
    <property type="match status" value="1"/>
</dbReference>
<keyword evidence="7" id="KW-1185">Reference proteome</keyword>
<evidence type="ECO:0000256" key="2">
    <source>
        <dbReference type="ARBA" id="ARBA00023082"/>
    </source>
</evidence>
<dbReference type="SUPFAM" id="SSF52091">
    <property type="entry name" value="SpoIIaa-like"/>
    <property type="match status" value="1"/>
</dbReference>
<dbReference type="RefSeq" id="WP_185041828.1">
    <property type="nucleotide sequence ID" value="NZ_BAABFG010000005.1"/>
</dbReference>
<dbReference type="Gene3D" id="1.20.120.1810">
    <property type="match status" value="1"/>
</dbReference>
<keyword evidence="1" id="KW-0805">Transcription regulation</keyword>
<comment type="caution">
    <text evidence="6">The sequence shown here is derived from an EMBL/GenBank/DDBJ whole genome shotgun (WGS) entry which is preliminary data.</text>
</comment>
<dbReference type="AlphaFoldDB" id="A0A7W7GZY4"/>
<dbReference type="GO" id="GO:0016987">
    <property type="term" value="F:sigma factor activity"/>
    <property type="evidence" value="ECO:0007669"/>
    <property type="project" value="UniProtKB-KW"/>
</dbReference>
<evidence type="ECO:0000256" key="1">
    <source>
        <dbReference type="ARBA" id="ARBA00023015"/>
    </source>
</evidence>
<dbReference type="InterPro" id="IPR014284">
    <property type="entry name" value="RNA_pol_sigma-70_dom"/>
</dbReference>
<dbReference type="GO" id="GO:0006352">
    <property type="term" value="P:DNA-templated transcription initiation"/>
    <property type="evidence" value="ECO:0007669"/>
    <property type="project" value="InterPro"/>
</dbReference>
<dbReference type="PRINTS" id="PR00046">
    <property type="entry name" value="SIGMA70FCT"/>
</dbReference>
<dbReference type="PANTHER" id="PTHR30385">
    <property type="entry name" value="SIGMA FACTOR F FLAGELLAR"/>
    <property type="match status" value="1"/>
</dbReference>
<dbReference type="InterPro" id="IPR002645">
    <property type="entry name" value="STAS_dom"/>
</dbReference>
<protein>
    <submittedName>
        <fullName evidence="6">RNA polymerase sigma-B factor</fullName>
    </submittedName>
</protein>
<evidence type="ECO:0000313" key="7">
    <source>
        <dbReference type="Proteomes" id="UP000546162"/>
    </source>
</evidence>
<dbReference type="CDD" id="cd07043">
    <property type="entry name" value="STAS_anti-anti-sigma_factors"/>
    <property type="match status" value="1"/>
</dbReference>
<evidence type="ECO:0000256" key="4">
    <source>
        <dbReference type="ARBA" id="ARBA00023163"/>
    </source>
</evidence>
<keyword evidence="4" id="KW-0804">Transcription</keyword>
<dbReference type="PROSITE" id="PS50801">
    <property type="entry name" value="STAS"/>
    <property type="match status" value="1"/>
</dbReference>
<dbReference type="SUPFAM" id="SSF88946">
    <property type="entry name" value="Sigma2 domain of RNA polymerase sigma factors"/>
    <property type="match status" value="1"/>
</dbReference>
<dbReference type="EMBL" id="JACHNB010000001">
    <property type="protein sequence ID" value="MBB4741327.1"/>
    <property type="molecule type" value="Genomic_DNA"/>
</dbReference>
<dbReference type="InterPro" id="IPR036388">
    <property type="entry name" value="WH-like_DNA-bd_sf"/>
</dbReference>
<dbReference type="InterPro" id="IPR036513">
    <property type="entry name" value="STAS_dom_sf"/>
</dbReference>
<dbReference type="NCBIfam" id="TIGR02937">
    <property type="entry name" value="sigma70-ECF"/>
    <property type="match status" value="1"/>
</dbReference>
<keyword evidence="3" id="KW-0238">DNA-binding</keyword>
<evidence type="ECO:0000259" key="5">
    <source>
        <dbReference type="PROSITE" id="PS50801"/>
    </source>
</evidence>
<organism evidence="6 7">
    <name type="scientific">Actinoplanes octamycinicus</name>
    <dbReference type="NCBI Taxonomy" id="135948"/>
    <lineage>
        <taxon>Bacteria</taxon>
        <taxon>Bacillati</taxon>
        <taxon>Actinomycetota</taxon>
        <taxon>Actinomycetes</taxon>
        <taxon>Micromonosporales</taxon>
        <taxon>Micromonosporaceae</taxon>
        <taxon>Actinoplanes</taxon>
    </lineage>
</organism>
<dbReference type="Pfam" id="PF04545">
    <property type="entry name" value="Sigma70_r4"/>
    <property type="match status" value="1"/>
</dbReference>
<dbReference type="Pfam" id="PF13466">
    <property type="entry name" value="STAS_2"/>
    <property type="match status" value="1"/>
</dbReference>
<dbReference type="InterPro" id="IPR007627">
    <property type="entry name" value="RNA_pol_sigma70_r2"/>
</dbReference>
<dbReference type="Gene3D" id="1.10.10.10">
    <property type="entry name" value="Winged helix-like DNA-binding domain superfamily/Winged helix DNA-binding domain"/>
    <property type="match status" value="2"/>
</dbReference>
<gene>
    <name evidence="6" type="ORF">BJY16_004786</name>
</gene>
<dbReference type="InterPro" id="IPR007630">
    <property type="entry name" value="RNA_pol_sigma70_r4"/>
</dbReference>
<name>A0A7W7GZY4_9ACTN</name>
<sequence>MPDNDRLEPLEDLDVLAARYAHACASADRPTRERLRDDFVREALPFAGRLARRYRGRGEPPEDLEQVARLGLVKTMDRFDPERGSFTAYAILTITGEIKRHFRDHTWGVHVPRGQQDRVLEFVHARAALTSELARTPTIAELAGRLGVDEAEVRGTQTSAAAHNTESLNAPIGDSPDGAELGDMVGALDFDLNLVDDRTTIESLVCELPPRERRLLALRFWGNLSQVEIAEELGISQMHVSRLLSRTLTWLREAMLSDATPPWSGAGGPEHRVLVTAGPAGVCAAVHGEIDRDNANQVRRELLSAASTCGRGRRLTVDLTGVPLLSAAGIGMLNAVHEVARGRGVRVLLTGVQPYVARVLAISGLRELLADQPEPVTERT</sequence>
<feature type="domain" description="STAS" evidence="5">
    <location>
        <begin position="286"/>
        <end position="380"/>
    </location>
</feature>
<dbReference type="InterPro" id="IPR000943">
    <property type="entry name" value="RNA_pol_sigma70"/>
</dbReference>
<reference evidence="6 7" key="1">
    <citation type="submission" date="2020-08" db="EMBL/GenBank/DDBJ databases">
        <title>Sequencing the genomes of 1000 actinobacteria strains.</title>
        <authorList>
            <person name="Klenk H.-P."/>
        </authorList>
    </citation>
    <scope>NUCLEOTIDE SEQUENCE [LARGE SCALE GENOMIC DNA]</scope>
    <source>
        <strain evidence="6 7">DSM 45809</strain>
    </source>
</reference>
<proteinExistence type="predicted"/>
<dbReference type="PANTHER" id="PTHR30385:SF4">
    <property type="entry name" value="RNA POLYMERASE SIGMA-E FACTOR"/>
    <property type="match status" value="1"/>
</dbReference>
<dbReference type="Proteomes" id="UP000546162">
    <property type="component" value="Unassembled WGS sequence"/>
</dbReference>
<accession>A0A7W7GZY4</accession>
<dbReference type="Pfam" id="PF04542">
    <property type="entry name" value="Sigma70_r2"/>
    <property type="match status" value="1"/>
</dbReference>
<dbReference type="InterPro" id="IPR013324">
    <property type="entry name" value="RNA_pol_sigma_r3/r4-like"/>
</dbReference>
<dbReference type="InterPro" id="IPR007624">
    <property type="entry name" value="RNA_pol_sigma70_r3"/>
</dbReference>
<dbReference type="CDD" id="cd06171">
    <property type="entry name" value="Sigma70_r4"/>
    <property type="match status" value="1"/>
</dbReference>
<dbReference type="SUPFAM" id="SSF88659">
    <property type="entry name" value="Sigma3 and sigma4 domains of RNA polymerase sigma factors"/>
    <property type="match status" value="2"/>
</dbReference>
<dbReference type="GO" id="GO:0003677">
    <property type="term" value="F:DNA binding"/>
    <property type="evidence" value="ECO:0007669"/>
    <property type="project" value="UniProtKB-KW"/>
</dbReference>
<keyword evidence="2" id="KW-0731">Sigma factor</keyword>
<dbReference type="InterPro" id="IPR058548">
    <property type="entry name" value="MlaB-like_STAS"/>
</dbReference>
<evidence type="ECO:0000313" key="6">
    <source>
        <dbReference type="EMBL" id="MBB4741327.1"/>
    </source>
</evidence>
<evidence type="ECO:0000256" key="3">
    <source>
        <dbReference type="ARBA" id="ARBA00023125"/>
    </source>
</evidence>
<dbReference type="Gene3D" id="3.30.750.24">
    <property type="entry name" value="STAS domain"/>
    <property type="match status" value="1"/>
</dbReference>
<dbReference type="InterPro" id="IPR013325">
    <property type="entry name" value="RNA_pol_sigma_r2"/>
</dbReference>